<reference evidence="1 2" key="1">
    <citation type="submission" date="2023-03" db="EMBL/GenBank/DDBJ databases">
        <title>Novel Species.</title>
        <authorList>
            <person name="Ma S."/>
        </authorList>
    </citation>
    <scope>NUCLEOTIDE SEQUENCE [LARGE SCALE GENOMIC DNA]</scope>
    <source>
        <strain evidence="1 2">B11</strain>
    </source>
</reference>
<organism evidence="1 2">
    <name type="scientific">Thermatribacter velox</name>
    <dbReference type="NCBI Taxonomy" id="3039681"/>
    <lineage>
        <taxon>Bacteria</taxon>
        <taxon>Pseudomonadati</taxon>
        <taxon>Atribacterota</taxon>
        <taxon>Atribacteria</taxon>
        <taxon>Atribacterales</taxon>
        <taxon>Thermatribacteraceae</taxon>
        <taxon>Thermatribacter</taxon>
    </lineage>
</organism>
<sequence length="57" mass="6562">MEYFTIREAEDALVCAQRVFEFYPYTKDEIENPLCKEALKTGSTLFESSSQNPGNCF</sequence>
<proteinExistence type="predicted"/>
<gene>
    <name evidence="1" type="ORF">QBE54_10000</name>
</gene>
<keyword evidence="2" id="KW-1185">Reference proteome</keyword>
<protein>
    <recommendedName>
        <fullName evidence="3">HEPN domain-containing protein</fullName>
    </recommendedName>
</protein>
<evidence type="ECO:0000313" key="2">
    <source>
        <dbReference type="Proteomes" id="UP001461341"/>
    </source>
</evidence>
<dbReference type="RefSeq" id="WP_369018053.1">
    <property type="nucleotide sequence ID" value="NZ_CP121689.1"/>
</dbReference>
<evidence type="ECO:0000313" key="1">
    <source>
        <dbReference type="EMBL" id="WZL75901.1"/>
    </source>
</evidence>
<accession>A0ABZ2YA59</accession>
<dbReference type="EMBL" id="CP121689">
    <property type="protein sequence ID" value="WZL75901.1"/>
    <property type="molecule type" value="Genomic_DNA"/>
</dbReference>
<evidence type="ECO:0008006" key="3">
    <source>
        <dbReference type="Google" id="ProtNLM"/>
    </source>
</evidence>
<name>A0ABZ2YA59_9BACT</name>
<dbReference type="Proteomes" id="UP001461341">
    <property type="component" value="Chromosome"/>
</dbReference>